<keyword evidence="2" id="KW-1185">Reference proteome</keyword>
<gene>
    <name evidence="1" type="ORF">M378DRAFT_92229</name>
</gene>
<dbReference type="Pfam" id="PF02992">
    <property type="entry name" value="Transposase_21"/>
    <property type="match status" value="1"/>
</dbReference>
<dbReference type="InParanoid" id="A0A0C2WDG1"/>
<evidence type="ECO:0000313" key="1">
    <source>
        <dbReference type="EMBL" id="KIL54606.1"/>
    </source>
</evidence>
<accession>A0A0C2WDG1</accession>
<evidence type="ECO:0000313" key="2">
    <source>
        <dbReference type="Proteomes" id="UP000054549"/>
    </source>
</evidence>
<reference evidence="1 2" key="1">
    <citation type="submission" date="2014-04" db="EMBL/GenBank/DDBJ databases">
        <title>Evolutionary Origins and Diversification of the Mycorrhizal Mutualists.</title>
        <authorList>
            <consortium name="DOE Joint Genome Institute"/>
            <consortium name="Mycorrhizal Genomics Consortium"/>
            <person name="Kohler A."/>
            <person name="Kuo A."/>
            <person name="Nagy L.G."/>
            <person name="Floudas D."/>
            <person name="Copeland A."/>
            <person name="Barry K.W."/>
            <person name="Cichocki N."/>
            <person name="Veneault-Fourrey C."/>
            <person name="LaButti K."/>
            <person name="Lindquist E.A."/>
            <person name="Lipzen A."/>
            <person name="Lundell T."/>
            <person name="Morin E."/>
            <person name="Murat C."/>
            <person name="Riley R."/>
            <person name="Ohm R."/>
            <person name="Sun H."/>
            <person name="Tunlid A."/>
            <person name="Henrissat B."/>
            <person name="Grigoriev I.V."/>
            <person name="Hibbett D.S."/>
            <person name="Martin F."/>
        </authorList>
    </citation>
    <scope>NUCLEOTIDE SEQUENCE [LARGE SCALE GENOMIC DNA]</scope>
    <source>
        <strain evidence="1 2">Koide BX008</strain>
    </source>
</reference>
<dbReference type="EMBL" id="KN818686">
    <property type="protein sequence ID" value="KIL54606.1"/>
    <property type="molecule type" value="Genomic_DNA"/>
</dbReference>
<dbReference type="Proteomes" id="UP000054549">
    <property type="component" value="Unassembled WGS sequence"/>
</dbReference>
<feature type="non-terminal residue" evidence="1">
    <location>
        <position position="173"/>
    </location>
</feature>
<proteinExistence type="predicted"/>
<dbReference type="HOGENOM" id="CLU_1708578_0_0_1"/>
<sequence length="173" mass="19542">MFIWIIHNLPPTLRYKKAFVIPGAIVPGPKKPKELDTFLFPSLYHISALQNEGLQLWDTSRAALIPHSIPMIAFGTADGPGSAAMSGMVGHSGRYGCRLYCDIQGRRRAGDGHYFPVLKMPLDYTVQGCTHEDVSRTKLEELRQNVPQRYKQNIQTLLTSRTQAEYQKRRLAT</sequence>
<dbReference type="InterPro" id="IPR004242">
    <property type="entry name" value="Transposase_21"/>
</dbReference>
<dbReference type="AlphaFoldDB" id="A0A0C2WDG1"/>
<dbReference type="STRING" id="946122.A0A0C2WDG1"/>
<protein>
    <submittedName>
        <fullName evidence="1">Uncharacterized protein</fullName>
    </submittedName>
</protein>
<dbReference type="OrthoDB" id="2669721at2759"/>
<name>A0A0C2WDG1_AMAMK</name>
<organism evidence="1 2">
    <name type="scientific">Amanita muscaria (strain Koide BX008)</name>
    <dbReference type="NCBI Taxonomy" id="946122"/>
    <lineage>
        <taxon>Eukaryota</taxon>
        <taxon>Fungi</taxon>
        <taxon>Dikarya</taxon>
        <taxon>Basidiomycota</taxon>
        <taxon>Agaricomycotina</taxon>
        <taxon>Agaricomycetes</taxon>
        <taxon>Agaricomycetidae</taxon>
        <taxon>Agaricales</taxon>
        <taxon>Pluteineae</taxon>
        <taxon>Amanitaceae</taxon>
        <taxon>Amanita</taxon>
    </lineage>
</organism>